<comment type="caution">
    <text evidence="2">The sequence shown here is derived from an EMBL/GenBank/DDBJ whole genome shotgun (WGS) entry which is preliminary data.</text>
</comment>
<evidence type="ECO:0000313" key="2">
    <source>
        <dbReference type="EMBL" id="TSK28026.1"/>
    </source>
</evidence>
<dbReference type="AlphaFoldDB" id="A0A556TNB3"/>
<accession>A0A556TNB3</accession>
<organism evidence="2 3">
    <name type="scientific">Bagarius yarrelli</name>
    <name type="common">Goonch</name>
    <name type="synonym">Bagrus yarrelli</name>
    <dbReference type="NCBI Taxonomy" id="175774"/>
    <lineage>
        <taxon>Eukaryota</taxon>
        <taxon>Metazoa</taxon>
        <taxon>Chordata</taxon>
        <taxon>Craniata</taxon>
        <taxon>Vertebrata</taxon>
        <taxon>Euteleostomi</taxon>
        <taxon>Actinopterygii</taxon>
        <taxon>Neopterygii</taxon>
        <taxon>Teleostei</taxon>
        <taxon>Ostariophysi</taxon>
        <taxon>Siluriformes</taxon>
        <taxon>Sisoridae</taxon>
        <taxon>Sisorinae</taxon>
        <taxon>Bagarius</taxon>
    </lineage>
</organism>
<keyword evidence="3" id="KW-1185">Reference proteome</keyword>
<evidence type="ECO:0000256" key="1">
    <source>
        <dbReference type="SAM" id="MobiDB-lite"/>
    </source>
</evidence>
<sequence>MPAQDLKGVLRSLDILVHSGIKKTTLGIQKLENDDEKDEETGEGPLKHGAELSCRAEGRREGGTDPSAKKPNNGKERTGTEERGARMRTYTAGSCCDLTLTRFSLHKAPLQLNGGPRCPAVQ</sequence>
<evidence type="ECO:0000313" key="3">
    <source>
        <dbReference type="Proteomes" id="UP000319801"/>
    </source>
</evidence>
<feature type="region of interest" description="Disordered" evidence="1">
    <location>
        <begin position="24"/>
        <end position="86"/>
    </location>
</feature>
<proteinExistence type="predicted"/>
<name>A0A556TNB3_BAGYA</name>
<gene>
    <name evidence="2" type="ORF">Baya_2213</name>
</gene>
<dbReference type="EMBL" id="VCAZ01000008">
    <property type="protein sequence ID" value="TSK28026.1"/>
    <property type="molecule type" value="Genomic_DNA"/>
</dbReference>
<protein>
    <submittedName>
        <fullName evidence="2">Uncharacterized protein</fullName>
    </submittedName>
</protein>
<dbReference type="Proteomes" id="UP000319801">
    <property type="component" value="Unassembled WGS sequence"/>
</dbReference>
<feature type="compositionally biased region" description="Basic and acidic residues" evidence="1">
    <location>
        <begin position="73"/>
        <end position="85"/>
    </location>
</feature>
<feature type="compositionally biased region" description="Acidic residues" evidence="1">
    <location>
        <begin position="33"/>
        <end position="42"/>
    </location>
</feature>
<feature type="compositionally biased region" description="Basic and acidic residues" evidence="1">
    <location>
        <begin position="45"/>
        <end position="63"/>
    </location>
</feature>
<reference evidence="2 3" key="1">
    <citation type="journal article" date="2019" name="Genome Biol. Evol.">
        <title>Whole-Genome Sequencing of the Giant Devil Catfish, Bagarius yarrelli.</title>
        <authorList>
            <person name="Jiang W."/>
            <person name="Lv Y."/>
            <person name="Cheng L."/>
            <person name="Yang K."/>
            <person name="Chao B."/>
            <person name="Wang X."/>
            <person name="Li Y."/>
            <person name="Pan X."/>
            <person name="You X."/>
            <person name="Zhang Y."/>
            <person name="Yang J."/>
            <person name="Li J."/>
            <person name="Zhang X."/>
            <person name="Liu S."/>
            <person name="Sun C."/>
            <person name="Yang J."/>
            <person name="Shi Q."/>
        </authorList>
    </citation>
    <scope>NUCLEOTIDE SEQUENCE [LARGE SCALE GENOMIC DNA]</scope>
    <source>
        <strain evidence="2">JWS20170419001</strain>
        <tissue evidence="2">Muscle</tissue>
    </source>
</reference>